<organism evidence="1">
    <name type="scientific">Timema shepardi</name>
    <name type="common">Walking stick</name>
    <dbReference type="NCBI Taxonomy" id="629360"/>
    <lineage>
        <taxon>Eukaryota</taxon>
        <taxon>Metazoa</taxon>
        <taxon>Ecdysozoa</taxon>
        <taxon>Arthropoda</taxon>
        <taxon>Hexapoda</taxon>
        <taxon>Insecta</taxon>
        <taxon>Pterygota</taxon>
        <taxon>Neoptera</taxon>
        <taxon>Polyneoptera</taxon>
        <taxon>Phasmatodea</taxon>
        <taxon>Timematodea</taxon>
        <taxon>Timematoidea</taxon>
        <taxon>Timematidae</taxon>
        <taxon>Timema</taxon>
    </lineage>
</organism>
<dbReference type="AlphaFoldDB" id="A0A7R9ASW5"/>
<sequence length="334" mass="37400">MSIEENISENDYAHVKTVWEKYKVKAMEENQNLLLTAMYESISHCDLSRLNPDEIEECNLNVSTSVVIPQFMKKIQNLVWNCALRSASDVVFDCCAHVHIGREWGGRRYCQIEGALLLSQCWLWPDGSAQSFKVQTRSTAPSVEGGNSAPSVTKKSDIHGAWVLRSTILATTMGFGSSDPPSRWLGRHAKDGVAFPKVETTEGRSEIRKLMLVQGELFDGFECDEQKSLVKKCKTFSNASIPEVPRGVPIKLAKDPDMRQGTDKMDTRSMIQVYHHSKESVRRRSQVMAKHTRMLPAAVPTTNARAKSAHQLFAVVLWISDPSLVFNLLGDCTI</sequence>
<reference evidence="1" key="1">
    <citation type="submission" date="2020-11" db="EMBL/GenBank/DDBJ databases">
        <authorList>
            <person name="Tran Van P."/>
        </authorList>
    </citation>
    <scope>NUCLEOTIDE SEQUENCE</scope>
</reference>
<dbReference type="EMBL" id="OC001410">
    <property type="protein sequence ID" value="CAD7259851.1"/>
    <property type="molecule type" value="Genomic_DNA"/>
</dbReference>
<protein>
    <submittedName>
        <fullName evidence="1">Uncharacterized protein</fullName>
    </submittedName>
</protein>
<name>A0A7R9ASW5_TIMSH</name>
<accession>A0A7R9ASW5</accession>
<evidence type="ECO:0000313" key="1">
    <source>
        <dbReference type="EMBL" id="CAD7259851.1"/>
    </source>
</evidence>
<proteinExistence type="predicted"/>
<gene>
    <name evidence="1" type="ORF">TSIB3V08_LOCUS4047</name>
</gene>